<dbReference type="InterPro" id="IPR041527">
    <property type="entry name" value="YhcG_N"/>
</dbReference>
<organism evidence="2 3">
    <name type="scientific">Candidatus Scalindua brodae</name>
    <dbReference type="NCBI Taxonomy" id="237368"/>
    <lineage>
        <taxon>Bacteria</taxon>
        <taxon>Pseudomonadati</taxon>
        <taxon>Planctomycetota</taxon>
        <taxon>Candidatus Brocadiia</taxon>
        <taxon>Candidatus Brocadiales</taxon>
        <taxon>Candidatus Scalinduaceae</taxon>
        <taxon>Candidatus Scalindua</taxon>
    </lineage>
</organism>
<protein>
    <submittedName>
        <fullName evidence="2">Putative orf</fullName>
    </submittedName>
</protein>
<reference evidence="2 3" key="1">
    <citation type="submission" date="2014-10" db="EMBL/GenBank/DDBJ databases">
        <title>Draft genome of anammox bacterium scalindua brodae, obtained using differential coverage binning of sequence data from two enrichment reactors.</title>
        <authorList>
            <person name="Speth D.R."/>
            <person name="Russ L."/>
            <person name="Kartal B."/>
            <person name="Op den Camp H.J."/>
            <person name="Dutilh B.E."/>
            <person name="Jetten M.S."/>
        </authorList>
    </citation>
    <scope>NUCLEOTIDE SEQUENCE [LARGE SCALE GENOMIC DNA]</scope>
    <source>
        <strain evidence="2">RU1</strain>
    </source>
</reference>
<proteinExistence type="predicted"/>
<dbReference type="Proteomes" id="UP000030652">
    <property type="component" value="Unassembled WGS sequence"/>
</dbReference>
<accession>A0A0B0ENV6</accession>
<dbReference type="Pfam" id="PF17761">
    <property type="entry name" value="DUF1016_N"/>
    <property type="match status" value="1"/>
</dbReference>
<evidence type="ECO:0000313" key="3">
    <source>
        <dbReference type="Proteomes" id="UP000030652"/>
    </source>
</evidence>
<dbReference type="AlphaFoldDB" id="A0A0B0ENV6"/>
<name>A0A0B0ENV6_9BACT</name>
<evidence type="ECO:0000313" key="2">
    <source>
        <dbReference type="EMBL" id="KHE93736.1"/>
    </source>
</evidence>
<dbReference type="eggNOG" id="COG4804">
    <property type="taxonomic scope" value="Bacteria"/>
</dbReference>
<gene>
    <name evidence="2" type="ORF">SCABRO_00469</name>
</gene>
<dbReference type="EMBL" id="JRYO01000037">
    <property type="protein sequence ID" value="KHE93736.1"/>
    <property type="molecule type" value="Genomic_DNA"/>
</dbReference>
<comment type="caution">
    <text evidence="2">The sequence shown here is derived from an EMBL/GenBank/DDBJ whole genome shotgun (WGS) entry which is preliminary data.</text>
</comment>
<feature type="domain" description="YhcG N-terminal" evidence="1">
    <location>
        <begin position="125"/>
        <end position="170"/>
    </location>
</feature>
<sequence>MIILIVYSQQKDLLVYLSTDGTLSSYPYRADRHMNRRFLKAMFEQLKKLRLLSGQANMDFTAIPHWGDASVLENNWPGKYGKRLKSVLSVLCQDPDTSIFCYSNAEIRHRNEAECVLEFVDFWEDGKKRAGYGEQLLISLSADIAAFGKGFSVENLQRMRQFFLAYPIDPDLCDSVA</sequence>
<evidence type="ECO:0000259" key="1">
    <source>
        <dbReference type="Pfam" id="PF17761"/>
    </source>
</evidence>